<dbReference type="OrthoDB" id="9777147at2"/>
<evidence type="ECO:0000256" key="9">
    <source>
        <dbReference type="ARBA" id="ARBA00022989"/>
    </source>
</evidence>
<dbReference type="PANTHER" id="PTHR14269:SF61">
    <property type="entry name" value="CDP-DIACYLGLYCEROL--SERINE O-PHOSPHATIDYLTRANSFERASE"/>
    <property type="match status" value="1"/>
</dbReference>
<proteinExistence type="inferred from homology"/>
<dbReference type="NCBIfam" id="TIGR00473">
    <property type="entry name" value="pssA"/>
    <property type="match status" value="1"/>
</dbReference>
<keyword evidence="11 16" id="KW-0472">Membrane</keyword>
<evidence type="ECO:0000256" key="15">
    <source>
        <dbReference type="RuleBase" id="RU003750"/>
    </source>
</evidence>
<protein>
    <recommendedName>
        <fullName evidence="5">CDP-diacylglycerol--serine O-phosphatidyltransferase</fullName>
        <ecNumber evidence="4">2.7.8.8</ecNumber>
    </recommendedName>
    <alternativeName>
        <fullName evidence="14">Phosphatidylserine synthase</fullName>
    </alternativeName>
</protein>
<keyword evidence="8 16" id="KW-0812">Transmembrane</keyword>
<dbReference type="GO" id="GO:0003882">
    <property type="term" value="F:CDP-diacylglycerol-serine O-phosphatidyltransferase activity"/>
    <property type="evidence" value="ECO:0007669"/>
    <property type="project" value="UniProtKB-EC"/>
</dbReference>
<dbReference type="RefSeq" id="WP_133236068.1">
    <property type="nucleotide sequence ID" value="NZ_SMRT01000027.1"/>
</dbReference>
<feature type="transmembrane region" description="Helical" evidence="16">
    <location>
        <begin position="146"/>
        <end position="166"/>
    </location>
</feature>
<sequence length="245" mass="26574">MLTKSLPNLFTVGNLFLGIISIILVFNNRPELAAIMVIVAMLLDGLDGRVARALNAQSEFGKELDSLSDVISFGVAPAFIMYVVAFTELNAAAAWVVTAIFPICGALRLARFNVVAGTPGYFIGLPIPAAGGVLCTLALFHKELNTVVLVLSTLLLSYLMVSTVKYPNFKKVGIPKAAIWITPVVVIVAVIVAVNYPGTLSKMIFVPLLLYALYGLKKNVERLLFRKRKRNGKSMDDVNSETRSL</sequence>
<feature type="transmembrane region" description="Helical" evidence="16">
    <location>
        <begin position="7"/>
        <end position="26"/>
    </location>
</feature>
<keyword evidence="10" id="KW-0443">Lipid metabolism</keyword>
<dbReference type="InterPro" id="IPR050324">
    <property type="entry name" value="CDP-alcohol_PTase-I"/>
</dbReference>
<feature type="transmembrane region" description="Helical" evidence="16">
    <location>
        <begin position="122"/>
        <end position="140"/>
    </location>
</feature>
<keyword evidence="6" id="KW-0444">Lipid biosynthesis</keyword>
<accession>A0A4R5KB86</accession>
<feature type="transmembrane region" description="Helical" evidence="16">
    <location>
        <begin position="178"/>
        <end position="197"/>
    </location>
</feature>
<dbReference type="InterPro" id="IPR048254">
    <property type="entry name" value="CDP_ALCOHOL_P_TRANSF_CS"/>
</dbReference>
<dbReference type="InterPro" id="IPR043130">
    <property type="entry name" value="CDP-OH_PTrfase_TM_dom"/>
</dbReference>
<keyword evidence="13" id="KW-1208">Phospholipid metabolism</keyword>
<keyword evidence="18" id="KW-1185">Reference proteome</keyword>
<name>A0A4R5KB86_9BACL</name>
<dbReference type="AlphaFoldDB" id="A0A4R5KB86"/>
<evidence type="ECO:0000256" key="10">
    <source>
        <dbReference type="ARBA" id="ARBA00023098"/>
    </source>
</evidence>
<dbReference type="GO" id="GO:0016020">
    <property type="term" value="C:membrane"/>
    <property type="evidence" value="ECO:0007669"/>
    <property type="project" value="InterPro"/>
</dbReference>
<feature type="transmembrane region" description="Helical" evidence="16">
    <location>
        <begin position="203"/>
        <end position="220"/>
    </location>
</feature>
<dbReference type="Gene3D" id="1.20.120.1760">
    <property type="match status" value="1"/>
</dbReference>
<evidence type="ECO:0000256" key="12">
    <source>
        <dbReference type="ARBA" id="ARBA00023209"/>
    </source>
</evidence>
<reference evidence="17 18" key="1">
    <citation type="submission" date="2019-03" db="EMBL/GenBank/DDBJ databases">
        <title>This is whole genome sequence of Paenibacillus sp MS74 strain.</title>
        <authorList>
            <person name="Trinh H.N."/>
        </authorList>
    </citation>
    <scope>NUCLEOTIDE SEQUENCE [LARGE SCALE GENOMIC DNA]</scope>
    <source>
        <strain evidence="17 18">MS74</strain>
    </source>
</reference>
<evidence type="ECO:0000256" key="5">
    <source>
        <dbReference type="ARBA" id="ARBA00017171"/>
    </source>
</evidence>
<comment type="subcellular location">
    <subcellularLocation>
        <location evidence="2">Endomembrane system</location>
        <topology evidence="2">Multi-pass membrane protein</topology>
    </subcellularLocation>
</comment>
<dbReference type="GO" id="GO:0008654">
    <property type="term" value="P:phospholipid biosynthetic process"/>
    <property type="evidence" value="ECO:0007669"/>
    <property type="project" value="UniProtKB-KW"/>
</dbReference>
<comment type="catalytic activity">
    <reaction evidence="1">
        <text>a CDP-1,2-diacyl-sn-glycerol + L-serine = a 1,2-diacyl-sn-glycero-3-phospho-L-serine + CMP + H(+)</text>
        <dbReference type="Rhea" id="RHEA:16913"/>
        <dbReference type="ChEBI" id="CHEBI:15378"/>
        <dbReference type="ChEBI" id="CHEBI:33384"/>
        <dbReference type="ChEBI" id="CHEBI:57262"/>
        <dbReference type="ChEBI" id="CHEBI:58332"/>
        <dbReference type="ChEBI" id="CHEBI:60377"/>
        <dbReference type="EC" id="2.7.8.8"/>
    </reaction>
</comment>
<dbReference type="EC" id="2.7.8.8" evidence="4"/>
<dbReference type="InterPro" id="IPR000462">
    <property type="entry name" value="CDP-OH_P_trans"/>
</dbReference>
<evidence type="ECO:0000256" key="2">
    <source>
        <dbReference type="ARBA" id="ARBA00004127"/>
    </source>
</evidence>
<comment type="caution">
    <text evidence="17">The sequence shown here is derived from an EMBL/GenBank/DDBJ whole genome shotgun (WGS) entry which is preliminary data.</text>
</comment>
<evidence type="ECO:0000256" key="6">
    <source>
        <dbReference type="ARBA" id="ARBA00022516"/>
    </source>
</evidence>
<dbReference type="PROSITE" id="PS00379">
    <property type="entry name" value="CDP_ALCOHOL_P_TRANSF"/>
    <property type="match status" value="1"/>
</dbReference>
<evidence type="ECO:0000256" key="8">
    <source>
        <dbReference type="ARBA" id="ARBA00022692"/>
    </source>
</evidence>
<dbReference type="GO" id="GO:0012505">
    <property type="term" value="C:endomembrane system"/>
    <property type="evidence" value="ECO:0007669"/>
    <property type="project" value="UniProtKB-SubCell"/>
</dbReference>
<dbReference type="EMBL" id="SMRT01000027">
    <property type="protein sequence ID" value="TDF91427.1"/>
    <property type="molecule type" value="Genomic_DNA"/>
</dbReference>
<dbReference type="PANTHER" id="PTHR14269">
    <property type="entry name" value="CDP-DIACYLGLYCEROL--GLYCEROL-3-PHOSPHATE 3-PHOSPHATIDYLTRANSFERASE-RELATED"/>
    <property type="match status" value="1"/>
</dbReference>
<gene>
    <name evidence="17" type="primary">pssA</name>
    <name evidence="17" type="ORF">E1757_32365</name>
</gene>
<organism evidence="17 18">
    <name type="scientific">Paenibacillus piri</name>
    <dbReference type="NCBI Taxonomy" id="2547395"/>
    <lineage>
        <taxon>Bacteria</taxon>
        <taxon>Bacillati</taxon>
        <taxon>Bacillota</taxon>
        <taxon>Bacilli</taxon>
        <taxon>Bacillales</taxon>
        <taxon>Paenibacillaceae</taxon>
        <taxon>Paenibacillus</taxon>
    </lineage>
</organism>
<keyword evidence="12" id="KW-0594">Phospholipid biosynthesis</keyword>
<evidence type="ECO:0000256" key="14">
    <source>
        <dbReference type="ARBA" id="ARBA00032361"/>
    </source>
</evidence>
<evidence type="ECO:0000256" key="16">
    <source>
        <dbReference type="SAM" id="Phobius"/>
    </source>
</evidence>
<evidence type="ECO:0000256" key="1">
    <source>
        <dbReference type="ARBA" id="ARBA00000287"/>
    </source>
</evidence>
<evidence type="ECO:0000313" key="18">
    <source>
        <dbReference type="Proteomes" id="UP000295636"/>
    </source>
</evidence>
<dbReference type="Pfam" id="PF01066">
    <property type="entry name" value="CDP-OH_P_transf"/>
    <property type="match status" value="1"/>
</dbReference>
<evidence type="ECO:0000256" key="13">
    <source>
        <dbReference type="ARBA" id="ARBA00023264"/>
    </source>
</evidence>
<evidence type="ECO:0000256" key="4">
    <source>
        <dbReference type="ARBA" id="ARBA00013174"/>
    </source>
</evidence>
<evidence type="ECO:0000256" key="3">
    <source>
        <dbReference type="ARBA" id="ARBA00010441"/>
    </source>
</evidence>
<keyword evidence="9 16" id="KW-1133">Transmembrane helix</keyword>
<evidence type="ECO:0000313" key="17">
    <source>
        <dbReference type="EMBL" id="TDF91427.1"/>
    </source>
</evidence>
<dbReference type="Proteomes" id="UP000295636">
    <property type="component" value="Unassembled WGS sequence"/>
</dbReference>
<comment type="similarity">
    <text evidence="3 15">Belongs to the CDP-alcohol phosphatidyltransferase class-I family.</text>
</comment>
<evidence type="ECO:0000256" key="11">
    <source>
        <dbReference type="ARBA" id="ARBA00023136"/>
    </source>
</evidence>
<keyword evidence="7 15" id="KW-0808">Transferase</keyword>
<dbReference type="InterPro" id="IPR004533">
    <property type="entry name" value="CDP-diaglyc--ser_O-PTrfase"/>
</dbReference>
<evidence type="ECO:0000256" key="7">
    <source>
        <dbReference type="ARBA" id="ARBA00022679"/>
    </source>
</evidence>